<gene>
    <name evidence="4" type="ORF">BIW11_09568</name>
</gene>
<name>A0A1V9XK25_9ACAR</name>
<proteinExistence type="inferred from homology"/>
<organism evidence="4 5">
    <name type="scientific">Tropilaelaps mercedesae</name>
    <dbReference type="NCBI Taxonomy" id="418985"/>
    <lineage>
        <taxon>Eukaryota</taxon>
        <taxon>Metazoa</taxon>
        <taxon>Ecdysozoa</taxon>
        <taxon>Arthropoda</taxon>
        <taxon>Chelicerata</taxon>
        <taxon>Arachnida</taxon>
        <taxon>Acari</taxon>
        <taxon>Parasitiformes</taxon>
        <taxon>Mesostigmata</taxon>
        <taxon>Gamasina</taxon>
        <taxon>Dermanyssoidea</taxon>
        <taxon>Laelapidae</taxon>
        <taxon>Tropilaelaps</taxon>
    </lineage>
</organism>
<dbReference type="PANTHER" id="PTHR44269">
    <property type="entry name" value="DEHYDROGENASE/REDUCTASE SDR FAMILY MEMBER 7-RELATED"/>
    <property type="match status" value="1"/>
</dbReference>
<reference evidence="4 5" key="1">
    <citation type="journal article" date="2017" name="Gigascience">
        <title>Draft genome of the honey bee ectoparasitic mite, Tropilaelaps mercedesae, is shaped by the parasitic life history.</title>
        <authorList>
            <person name="Dong X."/>
            <person name="Armstrong S.D."/>
            <person name="Xia D."/>
            <person name="Makepeace B.L."/>
            <person name="Darby A.C."/>
            <person name="Kadowaki T."/>
        </authorList>
    </citation>
    <scope>NUCLEOTIDE SEQUENCE [LARGE SCALE GENOMIC DNA]</scope>
    <source>
        <strain evidence="4">Wuxi-XJTLU</strain>
    </source>
</reference>
<dbReference type="PRINTS" id="PR00081">
    <property type="entry name" value="GDHRDH"/>
</dbReference>
<dbReference type="InterPro" id="IPR053011">
    <property type="entry name" value="SDR_family_member_7"/>
</dbReference>
<keyword evidence="3" id="KW-1133">Transmembrane helix</keyword>
<evidence type="ECO:0000313" key="4">
    <source>
        <dbReference type="EMBL" id="OQR73708.1"/>
    </source>
</evidence>
<dbReference type="InParanoid" id="A0A1V9XK25"/>
<dbReference type="PANTHER" id="PTHR44269:SF2">
    <property type="entry name" value="DEHYDROGENASE_REDUCTASE SDR FAMILY MEMBER 7"/>
    <property type="match status" value="1"/>
</dbReference>
<evidence type="ECO:0000256" key="2">
    <source>
        <dbReference type="RuleBase" id="RU000363"/>
    </source>
</evidence>
<dbReference type="OrthoDB" id="47007at2759"/>
<keyword evidence="3" id="KW-0472">Membrane</keyword>
<dbReference type="GO" id="GO:0016491">
    <property type="term" value="F:oxidoreductase activity"/>
    <property type="evidence" value="ECO:0007669"/>
    <property type="project" value="UniProtKB-KW"/>
</dbReference>
<feature type="transmembrane region" description="Helical" evidence="3">
    <location>
        <begin position="110"/>
        <end position="136"/>
    </location>
</feature>
<evidence type="ECO:0000256" key="1">
    <source>
        <dbReference type="ARBA" id="ARBA00023002"/>
    </source>
</evidence>
<dbReference type="InterPro" id="IPR036291">
    <property type="entry name" value="NAD(P)-bd_dom_sf"/>
</dbReference>
<dbReference type="SUPFAM" id="SSF51735">
    <property type="entry name" value="NAD(P)-binding Rossmann-fold domains"/>
    <property type="match status" value="1"/>
</dbReference>
<dbReference type="PROSITE" id="PS00061">
    <property type="entry name" value="ADH_SHORT"/>
    <property type="match status" value="1"/>
</dbReference>
<sequence>MQNLSAFAQKSFRIRAGLSAVEVHRESVKILDEKLRRRNGLLQRQQRSNACVYVHDHQLSLGLAATHAKALTRFSAWLAAVSVVPPRATVDVILPGELQRRRGPGGSRGVKGYGLGTMLIYLGAACAVTLALWSWVGDADFSTLFAYYFLRGLWPKYRGKVVWITGGSSGIGEQLAYIFARLDSKIVISGTRHKELERVRNRCETISEECDVLILQGNITDFEQHLKWVKTVATKYGTIDVLINNAGRSQRSEFVKIPMQIERELFDVNVFGMISLTRQVLKYWAEQNKVNGQILVTSSAAGKWGAPFSATYNASKHALHGYFETLRSEMQVLKRPISITIACPGPVRSNLRVTAYTDKIGETYNRPDPPKEQVSLMDTTRCARLMVAGLASGLDELWIARQPVLIVYYLAQYMPSIYHRWLLPLIMNKNTMKIRDGK</sequence>
<keyword evidence="5" id="KW-1185">Reference proteome</keyword>
<comment type="similarity">
    <text evidence="2">Belongs to the short-chain dehydrogenases/reductases (SDR) family.</text>
</comment>
<dbReference type="Proteomes" id="UP000192247">
    <property type="component" value="Unassembled WGS sequence"/>
</dbReference>
<accession>A0A1V9XK25</accession>
<dbReference type="Gene3D" id="3.40.50.720">
    <property type="entry name" value="NAD(P)-binding Rossmann-like Domain"/>
    <property type="match status" value="1"/>
</dbReference>
<dbReference type="EMBL" id="MNPL01009482">
    <property type="protein sequence ID" value="OQR73708.1"/>
    <property type="molecule type" value="Genomic_DNA"/>
</dbReference>
<dbReference type="FunCoup" id="A0A1V9XK25">
    <property type="interactions" value="173"/>
</dbReference>
<dbReference type="Pfam" id="PF00106">
    <property type="entry name" value="adh_short"/>
    <property type="match status" value="1"/>
</dbReference>
<dbReference type="AlphaFoldDB" id="A0A1V9XK25"/>
<evidence type="ECO:0000256" key="3">
    <source>
        <dbReference type="SAM" id="Phobius"/>
    </source>
</evidence>
<comment type="caution">
    <text evidence="4">The sequence shown here is derived from an EMBL/GenBank/DDBJ whole genome shotgun (WGS) entry which is preliminary data.</text>
</comment>
<dbReference type="PRINTS" id="PR00080">
    <property type="entry name" value="SDRFAMILY"/>
</dbReference>
<evidence type="ECO:0000313" key="5">
    <source>
        <dbReference type="Proteomes" id="UP000192247"/>
    </source>
</evidence>
<dbReference type="STRING" id="418985.A0A1V9XK25"/>
<keyword evidence="3" id="KW-0812">Transmembrane</keyword>
<protein>
    <submittedName>
        <fullName evidence="4">Dehydrogenase/reductase SDR family member 7-like</fullName>
    </submittedName>
</protein>
<keyword evidence="1" id="KW-0560">Oxidoreductase</keyword>
<dbReference type="InterPro" id="IPR002347">
    <property type="entry name" value="SDR_fam"/>
</dbReference>
<dbReference type="InterPro" id="IPR020904">
    <property type="entry name" value="Sc_DH/Rdtase_CS"/>
</dbReference>